<feature type="non-terminal residue" evidence="2">
    <location>
        <position position="48"/>
    </location>
</feature>
<reference evidence="2 3" key="1">
    <citation type="submission" date="2021-06" db="EMBL/GenBank/DDBJ databases">
        <authorList>
            <person name="Kallberg Y."/>
            <person name="Tangrot J."/>
            <person name="Rosling A."/>
        </authorList>
    </citation>
    <scope>NUCLEOTIDE SEQUENCE [LARGE SCALE GENOMIC DNA]</scope>
    <source>
        <strain evidence="2 3">120-4 pot B 10/14</strain>
    </source>
</reference>
<sequence>RSKYDYASSKSPIQTSKTTTEEVHEILDDSEDSCQHNNPQQETSSASA</sequence>
<dbReference type="Proteomes" id="UP000789901">
    <property type="component" value="Unassembled WGS sequence"/>
</dbReference>
<name>A0ABN7X9H1_GIGMA</name>
<protein>
    <submittedName>
        <fullName evidence="2">6758_t:CDS:1</fullName>
    </submittedName>
</protein>
<feature type="compositionally biased region" description="Polar residues" evidence="1">
    <location>
        <begin position="35"/>
        <end position="48"/>
    </location>
</feature>
<feature type="region of interest" description="Disordered" evidence="1">
    <location>
        <begin position="1"/>
        <end position="48"/>
    </location>
</feature>
<feature type="compositionally biased region" description="Polar residues" evidence="1">
    <location>
        <begin position="8"/>
        <end position="18"/>
    </location>
</feature>
<organism evidence="2 3">
    <name type="scientific">Gigaspora margarita</name>
    <dbReference type="NCBI Taxonomy" id="4874"/>
    <lineage>
        <taxon>Eukaryota</taxon>
        <taxon>Fungi</taxon>
        <taxon>Fungi incertae sedis</taxon>
        <taxon>Mucoromycota</taxon>
        <taxon>Glomeromycotina</taxon>
        <taxon>Glomeromycetes</taxon>
        <taxon>Diversisporales</taxon>
        <taxon>Gigasporaceae</taxon>
        <taxon>Gigaspora</taxon>
    </lineage>
</organism>
<accession>A0ABN7X9H1</accession>
<evidence type="ECO:0000313" key="2">
    <source>
        <dbReference type="EMBL" id="CAG8849920.1"/>
    </source>
</evidence>
<dbReference type="EMBL" id="CAJVQB010098609">
    <property type="protein sequence ID" value="CAG8849920.1"/>
    <property type="molecule type" value="Genomic_DNA"/>
</dbReference>
<comment type="caution">
    <text evidence="2">The sequence shown here is derived from an EMBL/GenBank/DDBJ whole genome shotgun (WGS) entry which is preliminary data.</text>
</comment>
<gene>
    <name evidence="2" type="ORF">GMARGA_LOCUS39947</name>
</gene>
<proteinExistence type="predicted"/>
<evidence type="ECO:0000256" key="1">
    <source>
        <dbReference type="SAM" id="MobiDB-lite"/>
    </source>
</evidence>
<keyword evidence="3" id="KW-1185">Reference proteome</keyword>
<feature type="non-terminal residue" evidence="2">
    <location>
        <position position="1"/>
    </location>
</feature>
<evidence type="ECO:0000313" key="3">
    <source>
        <dbReference type="Proteomes" id="UP000789901"/>
    </source>
</evidence>